<dbReference type="AlphaFoldDB" id="A0A1I0ZZD9"/>
<reference evidence="2" key="1">
    <citation type="submission" date="2016-10" db="EMBL/GenBank/DDBJ databases">
        <authorList>
            <person name="Varghese N."/>
            <person name="Submissions S."/>
        </authorList>
    </citation>
    <scope>NUCLEOTIDE SEQUENCE [LARGE SCALE GENOMIC DNA]</scope>
    <source>
        <strain evidence="2">DSM 21789</strain>
    </source>
</reference>
<evidence type="ECO:0000313" key="1">
    <source>
        <dbReference type="EMBL" id="SFB29678.1"/>
    </source>
</evidence>
<evidence type="ECO:0000313" key="2">
    <source>
        <dbReference type="Proteomes" id="UP000199604"/>
    </source>
</evidence>
<keyword evidence="2" id="KW-1185">Reference proteome</keyword>
<dbReference type="Proteomes" id="UP000199604">
    <property type="component" value="Unassembled WGS sequence"/>
</dbReference>
<evidence type="ECO:0008006" key="3">
    <source>
        <dbReference type="Google" id="ProtNLM"/>
    </source>
</evidence>
<organism evidence="1 2">
    <name type="scientific">Flavobacterium swingsii</name>
    <dbReference type="NCBI Taxonomy" id="498292"/>
    <lineage>
        <taxon>Bacteria</taxon>
        <taxon>Pseudomonadati</taxon>
        <taxon>Bacteroidota</taxon>
        <taxon>Flavobacteriia</taxon>
        <taxon>Flavobacteriales</taxon>
        <taxon>Flavobacteriaceae</taxon>
        <taxon>Flavobacterium</taxon>
    </lineage>
</organism>
<accession>A0A1I0ZZD9</accession>
<dbReference type="EMBL" id="FOJT01000006">
    <property type="protein sequence ID" value="SFB29678.1"/>
    <property type="molecule type" value="Genomic_DNA"/>
</dbReference>
<sequence length="176" mass="20445">MVANEKPKFVTIMNWQETINFVKQIPYGRNANRENFSLVISENKGTCSSKHAYLKDFANKNNIPNVQLIVGIYKMTEANTNIGTMLTDNNISYIPEAHCYLKIDGETVDVTSKEADFEKIKSDLLEEIEIETYQVADFKVNYHQTFIKNWLKESNATFSFEKIWEIREQCIQKLSI</sequence>
<name>A0A1I0ZZD9_9FLAO</name>
<dbReference type="STRING" id="498292.SAMN05660845_2483"/>
<protein>
    <recommendedName>
        <fullName evidence="3">Transglutaminase-like superfamily protein</fullName>
    </recommendedName>
</protein>
<gene>
    <name evidence="1" type="ORF">SAMN05660845_2483</name>
</gene>
<proteinExistence type="predicted"/>